<feature type="compositionally biased region" description="Polar residues" evidence="1">
    <location>
        <begin position="170"/>
        <end position="182"/>
    </location>
</feature>
<keyword evidence="3" id="KW-1185">Reference proteome</keyword>
<feature type="compositionally biased region" description="Basic and acidic residues" evidence="1">
    <location>
        <begin position="191"/>
        <end position="206"/>
    </location>
</feature>
<evidence type="ECO:0000313" key="2">
    <source>
        <dbReference type="EMBL" id="KZV41977.1"/>
    </source>
</evidence>
<dbReference type="OrthoDB" id="1751168at2759"/>
<feature type="compositionally biased region" description="Polar residues" evidence="1">
    <location>
        <begin position="501"/>
        <end position="512"/>
    </location>
</feature>
<evidence type="ECO:0000256" key="1">
    <source>
        <dbReference type="SAM" id="MobiDB-lite"/>
    </source>
</evidence>
<name>A0A2Z7C5I0_9LAMI</name>
<feature type="region of interest" description="Disordered" evidence="1">
    <location>
        <begin position="155"/>
        <end position="273"/>
    </location>
</feature>
<feature type="compositionally biased region" description="Basic and acidic residues" evidence="1">
    <location>
        <begin position="217"/>
        <end position="230"/>
    </location>
</feature>
<gene>
    <name evidence="2" type="ORF">F511_32089</name>
</gene>
<dbReference type="AlphaFoldDB" id="A0A2Z7C5I0"/>
<feature type="region of interest" description="Disordered" evidence="1">
    <location>
        <begin position="501"/>
        <end position="539"/>
    </location>
</feature>
<accession>A0A2Z7C5I0</accession>
<protein>
    <submittedName>
        <fullName evidence="2">Uncharacterized protein</fullName>
    </submittedName>
</protein>
<reference evidence="2 3" key="1">
    <citation type="journal article" date="2015" name="Proc. Natl. Acad. Sci. U.S.A.">
        <title>The resurrection genome of Boea hygrometrica: A blueprint for survival of dehydration.</title>
        <authorList>
            <person name="Xiao L."/>
            <person name="Yang G."/>
            <person name="Zhang L."/>
            <person name="Yang X."/>
            <person name="Zhao S."/>
            <person name="Ji Z."/>
            <person name="Zhou Q."/>
            <person name="Hu M."/>
            <person name="Wang Y."/>
            <person name="Chen M."/>
            <person name="Xu Y."/>
            <person name="Jin H."/>
            <person name="Xiao X."/>
            <person name="Hu G."/>
            <person name="Bao F."/>
            <person name="Hu Y."/>
            <person name="Wan P."/>
            <person name="Li L."/>
            <person name="Deng X."/>
            <person name="Kuang T."/>
            <person name="Xiang C."/>
            <person name="Zhu J.K."/>
            <person name="Oliver M.J."/>
            <person name="He Y."/>
        </authorList>
    </citation>
    <scope>NUCLEOTIDE SEQUENCE [LARGE SCALE GENOMIC DNA]</scope>
    <source>
        <strain evidence="3">cv. XS01</strain>
    </source>
</reference>
<sequence length="539" mass="60662">MASSLFVNTLQVDFESVFAIEHIGMTRMFKSLEDTALKYFLKGTTFVFENVVIEFFVNAKVIAGTIVSTVCNQKLIITEDLVSTTFKLPTEGIIGLGDIPKETIVEMSSRFSATDVPFRAPSKKREMQIEYRLLHDIVAVTIRYCPANLCTQKNQDITPAGESSKRIEDTASNTEGGETQLEQPAATETLDAAKVKWVDNPKKRYTTDAGQKRKTKKATEMAKQMVEKPSVEAGSQVAPTNLDYETSSDKDSCPLVTRRRRRSQVTEPSDSEDTSFAPFMVITKKRRTMCTKTAHSSIENRVKFQPRPVTRNPLDDIDTFIAEIPEGTLAPTTANAFRNIRTLNADDWQNTVTEQCQLILDNSWDVNYFRIEETLLSLAETEEIKELVQRRSLLSYKLYELELQKLFNKNMAHFTNNAPSSHHDFLRPRFLHKALKDITSKHRDQRALAGLPTTVPEGLIIRPAPVQSPLLALEFSSLADQAQAVERTKIQQIVQQINENSAMTSPKHQAQANEPPIEHQGSSSTDHCIWSIDSRSEAS</sequence>
<organism evidence="2 3">
    <name type="scientific">Dorcoceras hygrometricum</name>
    <dbReference type="NCBI Taxonomy" id="472368"/>
    <lineage>
        <taxon>Eukaryota</taxon>
        <taxon>Viridiplantae</taxon>
        <taxon>Streptophyta</taxon>
        <taxon>Embryophyta</taxon>
        <taxon>Tracheophyta</taxon>
        <taxon>Spermatophyta</taxon>
        <taxon>Magnoliopsida</taxon>
        <taxon>eudicotyledons</taxon>
        <taxon>Gunneridae</taxon>
        <taxon>Pentapetalae</taxon>
        <taxon>asterids</taxon>
        <taxon>lamiids</taxon>
        <taxon>Lamiales</taxon>
        <taxon>Gesneriaceae</taxon>
        <taxon>Didymocarpoideae</taxon>
        <taxon>Trichosporeae</taxon>
        <taxon>Loxocarpinae</taxon>
        <taxon>Dorcoceras</taxon>
    </lineage>
</organism>
<dbReference type="EMBL" id="KQ999313">
    <property type="protein sequence ID" value="KZV41977.1"/>
    <property type="molecule type" value="Genomic_DNA"/>
</dbReference>
<proteinExistence type="predicted"/>
<evidence type="ECO:0000313" key="3">
    <source>
        <dbReference type="Proteomes" id="UP000250235"/>
    </source>
</evidence>
<dbReference type="Proteomes" id="UP000250235">
    <property type="component" value="Unassembled WGS sequence"/>
</dbReference>